<protein>
    <submittedName>
        <fullName evidence="1">Uncharacterized protein</fullName>
    </submittedName>
</protein>
<organism evidence="1 2">
    <name type="scientific">Pseudomonas gingeri</name>
    <dbReference type="NCBI Taxonomy" id="117681"/>
    <lineage>
        <taxon>Bacteria</taxon>
        <taxon>Pseudomonadati</taxon>
        <taxon>Pseudomonadota</taxon>
        <taxon>Gammaproteobacteria</taxon>
        <taxon>Pseudomonadales</taxon>
        <taxon>Pseudomonadaceae</taxon>
        <taxon>Pseudomonas</taxon>
    </lineage>
</organism>
<comment type="caution">
    <text evidence="1">The sequence shown here is derived from an EMBL/GenBank/DDBJ whole genome shotgun (WGS) entry which is preliminary data.</text>
</comment>
<evidence type="ECO:0000313" key="2">
    <source>
        <dbReference type="Proteomes" id="UP000520592"/>
    </source>
</evidence>
<evidence type="ECO:0000313" key="1">
    <source>
        <dbReference type="EMBL" id="NWC34581.1"/>
    </source>
</evidence>
<accession>A0A7Y8CKZ7</accession>
<dbReference type="EMBL" id="JACAQD010000023">
    <property type="protein sequence ID" value="NWC34581.1"/>
    <property type="molecule type" value="Genomic_DNA"/>
</dbReference>
<dbReference type="RefSeq" id="WP_177056096.1">
    <property type="nucleotide sequence ID" value="NZ_JACAPS010000006.1"/>
</dbReference>
<dbReference type="AlphaFoldDB" id="A0A7Y8CKZ7"/>
<name>A0A7Y8CKZ7_9PSED</name>
<gene>
    <name evidence="1" type="ORF">HX876_19535</name>
</gene>
<dbReference type="Proteomes" id="UP000520592">
    <property type="component" value="Unassembled WGS sequence"/>
</dbReference>
<proteinExistence type="predicted"/>
<sequence length="123" mass="14303">MERIQSNKPSMRYNLSTPDEADDWVLEQRENGRPVWAGPSFTMAQIWRMAKIVNATNLEMEAMGYAMYSYWNKAYPKEGTPVHRFHGAMATSEEFGIKYNPDADVEKNYAGFQQRLRFIPSKL</sequence>
<reference evidence="1 2" key="1">
    <citation type="submission" date="2020-04" db="EMBL/GenBank/DDBJ databases">
        <title>Molecular characterization of pseudomonads from Agaricus bisporus reveal novel blotch 2 pathogens in Western Europe.</title>
        <authorList>
            <person name="Taparia T."/>
            <person name="Krijger M."/>
            <person name="Haynes E."/>
            <person name="Elpinstone J.G."/>
            <person name="Noble R."/>
            <person name="Van Der Wolf J."/>
        </authorList>
    </citation>
    <scope>NUCLEOTIDE SEQUENCE [LARGE SCALE GENOMIC DNA]</scope>
    <source>
        <strain evidence="1 2">IPO3737</strain>
    </source>
</reference>